<evidence type="ECO:0000256" key="3">
    <source>
        <dbReference type="ARBA" id="ARBA00022723"/>
    </source>
</evidence>
<keyword evidence="3" id="KW-0479">Metal-binding</keyword>
<dbReference type="InterPro" id="IPR001130">
    <property type="entry name" value="TatD-like"/>
</dbReference>
<organism evidence="5 6">
    <name type="scientific">Diversispora epigaea</name>
    <dbReference type="NCBI Taxonomy" id="1348612"/>
    <lineage>
        <taxon>Eukaryota</taxon>
        <taxon>Fungi</taxon>
        <taxon>Fungi incertae sedis</taxon>
        <taxon>Mucoromycota</taxon>
        <taxon>Glomeromycotina</taxon>
        <taxon>Glomeromycetes</taxon>
        <taxon>Diversisporales</taxon>
        <taxon>Diversisporaceae</taxon>
        <taxon>Diversispora</taxon>
    </lineage>
</organism>
<name>A0A397JI27_9GLOM</name>
<sequence>MKFIEIGANLTDPIFRGIYRGRRVHEDDFSHMLQRTVKAGVEKIIVTAGCVKECNEALELTKNHDNFFSTVGCHPTRCSEFEEDPGGPDKYYQKLVDIVTSESAKDKVVAIGECGLDYDRFKFCPKEIQLKYFERQFQLSELTGLPMFLHNRNTGTDFIDILFVNFSKNTLKKK</sequence>
<evidence type="ECO:0000313" key="5">
    <source>
        <dbReference type="EMBL" id="RHZ86448.1"/>
    </source>
</evidence>
<evidence type="ECO:0000256" key="4">
    <source>
        <dbReference type="ARBA" id="ARBA00022801"/>
    </source>
</evidence>
<proteinExistence type="inferred from homology"/>
<dbReference type="EMBL" id="PQFF01000048">
    <property type="protein sequence ID" value="RHZ86448.1"/>
    <property type="molecule type" value="Genomic_DNA"/>
</dbReference>
<protein>
    <submittedName>
        <fullName evidence="5">Uncharacterized protein</fullName>
    </submittedName>
</protein>
<dbReference type="PANTHER" id="PTHR10060:SF15">
    <property type="entry name" value="DEOXYRIBONUCLEASE TATDN1"/>
    <property type="match status" value="1"/>
</dbReference>
<keyword evidence="4" id="KW-0378">Hydrolase</keyword>
<dbReference type="Pfam" id="PF01026">
    <property type="entry name" value="TatD_DNase"/>
    <property type="match status" value="1"/>
</dbReference>
<evidence type="ECO:0000313" key="6">
    <source>
        <dbReference type="Proteomes" id="UP000266861"/>
    </source>
</evidence>
<dbReference type="GO" id="GO:0005829">
    <property type="term" value="C:cytosol"/>
    <property type="evidence" value="ECO:0007669"/>
    <property type="project" value="TreeGrafter"/>
</dbReference>
<keyword evidence="6" id="KW-1185">Reference proteome</keyword>
<dbReference type="Gene3D" id="3.20.20.140">
    <property type="entry name" value="Metal-dependent hydrolases"/>
    <property type="match status" value="1"/>
</dbReference>
<dbReference type="STRING" id="1348612.A0A397JI27"/>
<reference evidence="5 6" key="1">
    <citation type="submission" date="2018-08" db="EMBL/GenBank/DDBJ databases">
        <title>Genome and evolution of the arbuscular mycorrhizal fungus Diversispora epigaea (formerly Glomus versiforme) and its bacterial endosymbionts.</title>
        <authorList>
            <person name="Sun X."/>
            <person name="Fei Z."/>
            <person name="Harrison M."/>
        </authorList>
    </citation>
    <scope>NUCLEOTIDE SEQUENCE [LARGE SCALE GENOMIC DNA]</scope>
    <source>
        <strain evidence="5 6">IT104</strain>
    </source>
</reference>
<comment type="similarity">
    <text evidence="1">Belongs to the metallo-dependent hydrolases superfamily. TatD-type hydrolase family.</text>
</comment>
<evidence type="ECO:0000256" key="1">
    <source>
        <dbReference type="ARBA" id="ARBA00009275"/>
    </source>
</evidence>
<dbReference type="Proteomes" id="UP000266861">
    <property type="component" value="Unassembled WGS sequence"/>
</dbReference>
<evidence type="ECO:0000256" key="2">
    <source>
        <dbReference type="ARBA" id="ARBA00022722"/>
    </source>
</evidence>
<dbReference type="GO" id="GO:0008296">
    <property type="term" value="F:3'-5'-DNA exonuclease activity"/>
    <property type="evidence" value="ECO:0007669"/>
    <property type="project" value="TreeGrafter"/>
</dbReference>
<dbReference type="InterPro" id="IPR032466">
    <property type="entry name" value="Metal_Hydrolase"/>
</dbReference>
<dbReference type="InterPro" id="IPR050891">
    <property type="entry name" value="TatD-type_Hydrolase"/>
</dbReference>
<dbReference type="GO" id="GO:0046872">
    <property type="term" value="F:metal ion binding"/>
    <property type="evidence" value="ECO:0007669"/>
    <property type="project" value="UniProtKB-KW"/>
</dbReference>
<gene>
    <name evidence="5" type="ORF">Glove_51g75</name>
</gene>
<dbReference type="SUPFAM" id="SSF51556">
    <property type="entry name" value="Metallo-dependent hydrolases"/>
    <property type="match status" value="1"/>
</dbReference>
<dbReference type="PANTHER" id="PTHR10060">
    <property type="entry name" value="TATD FAMILY DEOXYRIBONUCLEASE"/>
    <property type="match status" value="1"/>
</dbReference>
<comment type="caution">
    <text evidence="5">The sequence shown here is derived from an EMBL/GenBank/DDBJ whole genome shotgun (WGS) entry which is preliminary data.</text>
</comment>
<dbReference type="AlphaFoldDB" id="A0A397JI27"/>
<accession>A0A397JI27</accession>
<dbReference type="OrthoDB" id="6079689at2759"/>
<keyword evidence="2" id="KW-0540">Nuclease</keyword>